<dbReference type="EMBL" id="CADCXN010000113">
    <property type="protein sequence ID" value="CAA9892781.1"/>
    <property type="molecule type" value="Genomic_DNA"/>
</dbReference>
<sequence>MTHNYLPDFMRLVHTTRQSSEERNQYAAYQRLAAVYLLRLALGLQKSLKLGHIRNFFDDDLGRITGLDEFNSLGDHEFNPHDLSSYENLPLIDRASRPALLRYMRRQLTKLLSEGIAASEALFGNIRLLSTALKLSMAENEILVLRLLMPLLEVFRDTVTDYCVTCSMPSTVDYLRLMTTRPAREIRKALQPGSQLLQMGWLKIHPGLVDLENKLILDDGLLDILLREHDSAEALCANFFKPAGRTQLVIEDYAHLQNDLEVLQPYLRTALDEKQRGVNILIYGPPGVGKTQFAKLLAQTLNTPLYEVLCADQEGNVLRGSARFAACNLSQKMLSKRQASLLLFDEAEDVFPPRYSFFFDDDEDDEPSSGQGDKAWINQQLENNPVPVIWISNRTQGMDKAYLRRFSYSVEIDKMPASIRRRIVNKYSKGLKVDDVWREKLISQAQLTPAQIEQACSIAKAAQKRATIKTEQIAERVLEASMRLLKQKSSLSKTPAWTRYDRTFTNTDMDLELLLTGLQQNPRGSFCFYGAPGTGKTALARHIAETLGVQLHVNRASDLLDKYVGGSEKNIARLFADAQKQGGILLLDEADSLLCERSRAGHSWEITQVNEMLTQMEIFSGIFICTTNLMDKLDAASLRRFDFKVKFDYLRPEQRWALFQQESQRLGGRLPVNSEALAMLKQQLHRLTKLTPGDFAVVSRQAAVLGKTPEPERIIAVLEQECKAKGETLSQIGFVI</sequence>
<accession>A0A8S0WSH9</accession>
<dbReference type="InterPro" id="IPR003959">
    <property type="entry name" value="ATPase_AAA_core"/>
</dbReference>
<feature type="domain" description="AAA+ ATPase" evidence="4">
    <location>
        <begin position="522"/>
        <end position="651"/>
    </location>
</feature>
<dbReference type="SUPFAM" id="SSF52540">
    <property type="entry name" value="P-loop containing nucleoside triphosphate hydrolases"/>
    <property type="match status" value="2"/>
</dbReference>
<keyword evidence="3" id="KW-0067">ATP-binding</keyword>
<proteinExistence type="inferred from homology"/>
<dbReference type="Pfam" id="PF00004">
    <property type="entry name" value="AAA"/>
    <property type="match status" value="2"/>
</dbReference>
<dbReference type="Proteomes" id="UP000494216">
    <property type="component" value="Unassembled WGS sequence"/>
</dbReference>
<dbReference type="PANTHER" id="PTHR23073">
    <property type="entry name" value="26S PROTEASOME REGULATORY SUBUNIT"/>
    <property type="match status" value="1"/>
</dbReference>
<dbReference type="RefSeq" id="WP_174627509.1">
    <property type="nucleotide sequence ID" value="NZ_CADCXN010000113.1"/>
</dbReference>
<keyword evidence="6" id="KW-1185">Reference proteome</keyword>
<keyword evidence="2" id="KW-0547">Nucleotide-binding</keyword>
<dbReference type="InterPro" id="IPR003593">
    <property type="entry name" value="AAA+_ATPase"/>
</dbReference>
<protein>
    <submittedName>
        <fullName evidence="5">ATPase</fullName>
    </submittedName>
</protein>
<dbReference type="GO" id="GO:0005524">
    <property type="term" value="F:ATP binding"/>
    <property type="evidence" value="ECO:0007669"/>
    <property type="project" value="UniProtKB-KW"/>
</dbReference>
<dbReference type="CDD" id="cd00009">
    <property type="entry name" value="AAA"/>
    <property type="match status" value="1"/>
</dbReference>
<evidence type="ECO:0000313" key="6">
    <source>
        <dbReference type="Proteomes" id="UP000494216"/>
    </source>
</evidence>
<organism evidence="5 6">
    <name type="scientific">Candidatus Methylobacter favarea</name>
    <dbReference type="NCBI Taxonomy" id="2707345"/>
    <lineage>
        <taxon>Bacteria</taxon>
        <taxon>Pseudomonadati</taxon>
        <taxon>Pseudomonadota</taxon>
        <taxon>Gammaproteobacteria</taxon>
        <taxon>Methylococcales</taxon>
        <taxon>Methylococcaceae</taxon>
        <taxon>Methylobacter</taxon>
    </lineage>
</organism>
<evidence type="ECO:0000313" key="5">
    <source>
        <dbReference type="EMBL" id="CAA9892781.1"/>
    </source>
</evidence>
<evidence type="ECO:0000259" key="4">
    <source>
        <dbReference type="SMART" id="SM00382"/>
    </source>
</evidence>
<comment type="caution">
    <text evidence="5">The sequence shown here is derived from an EMBL/GenBank/DDBJ whole genome shotgun (WGS) entry which is preliminary data.</text>
</comment>
<evidence type="ECO:0000256" key="3">
    <source>
        <dbReference type="ARBA" id="ARBA00022840"/>
    </source>
</evidence>
<gene>
    <name evidence="5" type="ORF">METHB2_80098</name>
</gene>
<name>A0A8S0WSH9_9GAMM</name>
<dbReference type="SMART" id="SM00382">
    <property type="entry name" value="AAA"/>
    <property type="match status" value="2"/>
</dbReference>
<feature type="domain" description="AAA+ ATPase" evidence="4">
    <location>
        <begin position="276"/>
        <end position="416"/>
    </location>
</feature>
<dbReference type="InterPro" id="IPR027417">
    <property type="entry name" value="P-loop_NTPase"/>
</dbReference>
<comment type="similarity">
    <text evidence="1">Belongs to the AAA ATPase family.</text>
</comment>
<dbReference type="GO" id="GO:0016887">
    <property type="term" value="F:ATP hydrolysis activity"/>
    <property type="evidence" value="ECO:0007669"/>
    <property type="project" value="InterPro"/>
</dbReference>
<dbReference type="CDD" id="cd19481">
    <property type="entry name" value="RecA-like_protease"/>
    <property type="match status" value="1"/>
</dbReference>
<dbReference type="AlphaFoldDB" id="A0A8S0WSH9"/>
<evidence type="ECO:0000256" key="1">
    <source>
        <dbReference type="ARBA" id="ARBA00006914"/>
    </source>
</evidence>
<evidence type="ECO:0000256" key="2">
    <source>
        <dbReference type="ARBA" id="ARBA00022741"/>
    </source>
</evidence>
<dbReference type="Gene3D" id="3.40.50.300">
    <property type="entry name" value="P-loop containing nucleotide triphosphate hydrolases"/>
    <property type="match status" value="2"/>
</dbReference>
<reference evidence="5 6" key="1">
    <citation type="submission" date="2020-02" db="EMBL/GenBank/DDBJ databases">
        <authorList>
            <person name="Hogendoorn C."/>
        </authorList>
    </citation>
    <scope>NUCLEOTIDE SEQUENCE [LARGE SCALE GENOMIC DNA]</scope>
    <source>
        <strain evidence="5">METHB21</strain>
    </source>
</reference>
<dbReference type="InterPro" id="IPR050221">
    <property type="entry name" value="26S_Proteasome_ATPase"/>
</dbReference>